<dbReference type="InterPro" id="IPR013424">
    <property type="entry name" value="Ice-binding_C"/>
</dbReference>
<dbReference type="NCBIfam" id="TIGR02595">
    <property type="entry name" value="PEP_CTERM"/>
    <property type="match status" value="1"/>
</dbReference>
<protein>
    <submittedName>
        <fullName evidence="2">PEP-CTERM sorting domain-containing protein</fullName>
    </submittedName>
</protein>
<sequence>MKKVVLGALVVFLLFAGRSLATTYTFVEEFFGTPDDLYFVPLNEGEEVILFFDLIGFGGYAQINYLLGGTQTWLPTQEAVGFVPGHHLIESAKLSLSLLDFYYDEETATIKTGLLDGDEVLWLESFDLYYPDSLLLTADFDLLSLGFKEYLEDGRFEALVVALANPSGCSPSNFSIAQASLTVVAHTPEPASLILVGTGILGISRLVRKKRSA</sequence>
<name>A0A6G7PV48_9BACT</name>
<accession>A0A6G7PV48</accession>
<dbReference type="AlphaFoldDB" id="A0A6G7PV48"/>
<evidence type="ECO:0000313" key="3">
    <source>
        <dbReference type="Proteomes" id="UP000502179"/>
    </source>
</evidence>
<keyword evidence="3" id="KW-1185">Reference proteome</keyword>
<evidence type="ECO:0000313" key="2">
    <source>
        <dbReference type="EMBL" id="QIJ71555.1"/>
    </source>
</evidence>
<feature type="domain" description="Ice-binding protein C-terminal" evidence="1">
    <location>
        <begin position="187"/>
        <end position="209"/>
    </location>
</feature>
<proteinExistence type="predicted"/>
<dbReference type="Proteomes" id="UP000502179">
    <property type="component" value="Chromosome"/>
</dbReference>
<dbReference type="EMBL" id="CP048877">
    <property type="protein sequence ID" value="QIJ71555.1"/>
    <property type="molecule type" value="Genomic_DNA"/>
</dbReference>
<gene>
    <name evidence="2" type="ORF">G4V39_04340</name>
</gene>
<reference evidence="2 3" key="1">
    <citation type="submission" date="2020-02" db="EMBL/GenBank/DDBJ databases">
        <title>Genome analysis of Thermosulfuriphilus ammonigenes ST65T, an anaerobic thermophilic chemolithoautotrophic bacterium isolated from a deep-sea hydrothermal vent.</title>
        <authorList>
            <person name="Slobodkina G."/>
            <person name="Allioux M."/>
            <person name="Merkel A."/>
            <person name="Alain K."/>
            <person name="Jebbar M."/>
            <person name="Slobodkin A."/>
        </authorList>
    </citation>
    <scope>NUCLEOTIDE SEQUENCE [LARGE SCALE GENOMIC DNA]</scope>
    <source>
        <strain evidence="2 3">ST65</strain>
    </source>
</reference>
<organism evidence="2 3">
    <name type="scientific">Thermosulfuriphilus ammonigenes</name>
    <dbReference type="NCBI Taxonomy" id="1936021"/>
    <lineage>
        <taxon>Bacteria</taxon>
        <taxon>Pseudomonadati</taxon>
        <taxon>Thermodesulfobacteriota</taxon>
        <taxon>Thermodesulfobacteria</taxon>
        <taxon>Thermodesulfobacteriales</taxon>
        <taxon>Thermodesulfobacteriaceae</taxon>
        <taxon>Thermosulfuriphilus</taxon>
    </lineage>
</organism>
<dbReference type="Pfam" id="PF07589">
    <property type="entry name" value="PEP-CTERM"/>
    <property type="match status" value="1"/>
</dbReference>
<dbReference type="KEGG" id="tav:G4V39_04340"/>
<dbReference type="RefSeq" id="WP_166031774.1">
    <property type="nucleotide sequence ID" value="NZ_CP048877.1"/>
</dbReference>
<evidence type="ECO:0000259" key="1">
    <source>
        <dbReference type="Pfam" id="PF07589"/>
    </source>
</evidence>